<reference evidence="7" key="2">
    <citation type="submission" date="2017-02" db="EMBL/GenBank/DDBJ databases">
        <title>Sunflower complete genome.</title>
        <authorList>
            <person name="Langlade N."/>
            <person name="Munos S."/>
        </authorList>
    </citation>
    <scope>NUCLEOTIDE SEQUENCE [LARGE SCALE GENOMIC DNA]</scope>
    <source>
        <tissue evidence="7">Leaves</tissue>
    </source>
</reference>
<dbReference type="InterPro" id="IPR001245">
    <property type="entry name" value="Ser-Thr/Tyr_kinase_cat_dom"/>
</dbReference>
<dbReference type="GO" id="GO:0007165">
    <property type="term" value="P:signal transduction"/>
    <property type="evidence" value="ECO:0000318"/>
    <property type="project" value="GO_Central"/>
</dbReference>
<proteinExistence type="predicted"/>
<feature type="domain" description="Protein kinase" evidence="5">
    <location>
        <begin position="338"/>
        <end position="614"/>
    </location>
</feature>
<evidence type="ECO:0000313" key="7">
    <source>
        <dbReference type="EMBL" id="OTG13323.1"/>
    </source>
</evidence>
<evidence type="ECO:0000256" key="4">
    <source>
        <dbReference type="SAM" id="MobiDB-lite"/>
    </source>
</evidence>
<dbReference type="PANTHER" id="PTHR47989:SF14">
    <property type="entry name" value="INACTIVE PROTEIN KINASE SELMODRAFT_444075"/>
    <property type="match status" value="1"/>
</dbReference>
<dbReference type="FunFam" id="1.10.510.10:FF:000298">
    <property type="entry name" value="Adenine nucleotide alpha hydrolase-like domain kinase"/>
    <property type="match status" value="1"/>
</dbReference>
<dbReference type="FunFam" id="3.30.200.20:FF:000162">
    <property type="entry name" value="Adenine nucleotide alpha hydrolase-like domain kinase"/>
    <property type="match status" value="1"/>
</dbReference>
<dbReference type="AlphaFoldDB" id="A0A251TRH0"/>
<keyword evidence="8" id="KW-1185">Reference proteome</keyword>
<feature type="compositionally biased region" description="Basic and acidic residues" evidence="4">
    <location>
        <begin position="233"/>
        <end position="249"/>
    </location>
</feature>
<feature type="compositionally biased region" description="Polar residues" evidence="4">
    <location>
        <begin position="187"/>
        <end position="208"/>
    </location>
</feature>
<dbReference type="InParanoid" id="A0A251TRH0"/>
<keyword evidence="7" id="KW-0418">Kinase</keyword>
<evidence type="ECO:0000313" key="8">
    <source>
        <dbReference type="Proteomes" id="UP000215914"/>
    </source>
</evidence>
<gene>
    <name evidence="7" type="ORF">HannXRQ_Chr10g0319221</name>
    <name evidence="6" type="ORF">HanXRQr2_Chr10g0465391</name>
</gene>
<dbReference type="Gramene" id="mRNA:HanXRQr2_Chr10g0465391">
    <property type="protein sequence ID" value="mRNA:HanXRQr2_Chr10g0465391"/>
    <property type="gene ID" value="HanXRQr2_Chr10g0465391"/>
</dbReference>
<keyword evidence="2" id="KW-0547">Nucleotide-binding</keyword>
<dbReference type="OMA" id="RNALIWA"/>
<dbReference type="Pfam" id="PF07714">
    <property type="entry name" value="PK_Tyr_Ser-Thr"/>
    <property type="match status" value="1"/>
</dbReference>
<dbReference type="SUPFAM" id="SSF52402">
    <property type="entry name" value="Adenine nucleotide alpha hydrolases-like"/>
    <property type="match status" value="1"/>
</dbReference>
<evidence type="ECO:0000313" key="6">
    <source>
        <dbReference type="EMBL" id="KAF5788566.1"/>
    </source>
</evidence>
<dbReference type="GO" id="GO:0004672">
    <property type="term" value="F:protein kinase activity"/>
    <property type="evidence" value="ECO:0000318"/>
    <property type="project" value="GO_Central"/>
</dbReference>
<dbReference type="PROSITE" id="PS50011">
    <property type="entry name" value="PROTEIN_KINASE_DOM"/>
    <property type="match status" value="1"/>
</dbReference>
<feature type="region of interest" description="Disordered" evidence="4">
    <location>
        <begin position="187"/>
        <end position="211"/>
    </location>
</feature>
<dbReference type="Gene3D" id="1.10.510.10">
    <property type="entry name" value="Transferase(Phosphotransferase) domain 1"/>
    <property type="match status" value="1"/>
</dbReference>
<name>A0A251TRH0_HELAN</name>
<evidence type="ECO:0000256" key="3">
    <source>
        <dbReference type="ARBA" id="ARBA00022840"/>
    </source>
</evidence>
<dbReference type="GO" id="GO:0005886">
    <property type="term" value="C:plasma membrane"/>
    <property type="evidence" value="ECO:0000318"/>
    <property type="project" value="GO_Central"/>
</dbReference>
<feature type="region of interest" description="Disordered" evidence="4">
    <location>
        <begin position="233"/>
        <end position="259"/>
    </location>
</feature>
<dbReference type="InterPro" id="IPR000719">
    <property type="entry name" value="Prot_kinase_dom"/>
</dbReference>
<dbReference type="InterPro" id="IPR011009">
    <property type="entry name" value="Kinase-like_dom_sf"/>
</dbReference>
<dbReference type="GO" id="GO:0004674">
    <property type="term" value="F:protein serine/threonine kinase activity"/>
    <property type="evidence" value="ECO:0007669"/>
    <property type="project" value="UniProtKB-KW"/>
</dbReference>
<dbReference type="InterPro" id="IPR014729">
    <property type="entry name" value="Rossmann-like_a/b/a_fold"/>
</dbReference>
<dbReference type="EMBL" id="MNCJ02000325">
    <property type="protein sequence ID" value="KAF5788566.1"/>
    <property type="molecule type" value="Genomic_DNA"/>
</dbReference>
<dbReference type="Gene3D" id="3.30.200.20">
    <property type="entry name" value="Phosphorylase Kinase, domain 1"/>
    <property type="match status" value="1"/>
</dbReference>
<dbReference type="EMBL" id="CM007899">
    <property type="protein sequence ID" value="OTG13323.1"/>
    <property type="molecule type" value="Genomic_DNA"/>
</dbReference>
<dbReference type="Gene3D" id="3.40.50.620">
    <property type="entry name" value="HUPs"/>
    <property type="match status" value="1"/>
</dbReference>
<evidence type="ECO:0000259" key="5">
    <source>
        <dbReference type="PROSITE" id="PS50011"/>
    </source>
</evidence>
<organism evidence="7 8">
    <name type="scientific">Helianthus annuus</name>
    <name type="common">Common sunflower</name>
    <dbReference type="NCBI Taxonomy" id="4232"/>
    <lineage>
        <taxon>Eukaryota</taxon>
        <taxon>Viridiplantae</taxon>
        <taxon>Streptophyta</taxon>
        <taxon>Embryophyta</taxon>
        <taxon>Tracheophyta</taxon>
        <taxon>Spermatophyta</taxon>
        <taxon>Magnoliopsida</taxon>
        <taxon>eudicotyledons</taxon>
        <taxon>Gunneridae</taxon>
        <taxon>Pentapetalae</taxon>
        <taxon>asterids</taxon>
        <taxon>campanulids</taxon>
        <taxon>Asterales</taxon>
        <taxon>Asteraceae</taxon>
        <taxon>Asteroideae</taxon>
        <taxon>Heliantheae alliance</taxon>
        <taxon>Heliantheae</taxon>
        <taxon>Helianthus</taxon>
    </lineage>
</organism>
<keyword evidence="1" id="KW-0723">Serine/threonine-protein kinase</keyword>
<protein>
    <submittedName>
        <fullName evidence="7">Putative tyrosine-protein kinase, active site protein</fullName>
    </submittedName>
</protein>
<dbReference type="Proteomes" id="UP000215914">
    <property type="component" value="Chromosome 10"/>
</dbReference>
<dbReference type="InterPro" id="IPR008266">
    <property type="entry name" value="Tyr_kinase_AS"/>
</dbReference>
<dbReference type="GO" id="GO:0005524">
    <property type="term" value="F:ATP binding"/>
    <property type="evidence" value="ECO:0007669"/>
    <property type="project" value="UniProtKB-KW"/>
</dbReference>
<keyword evidence="3" id="KW-0067">ATP-binding</keyword>
<feature type="compositionally biased region" description="Low complexity" evidence="4">
    <location>
        <begin position="250"/>
        <end position="259"/>
    </location>
</feature>
<dbReference type="SUPFAM" id="SSF56112">
    <property type="entry name" value="Protein kinase-like (PK-like)"/>
    <property type="match status" value="1"/>
</dbReference>
<reference evidence="6" key="3">
    <citation type="submission" date="2020-06" db="EMBL/GenBank/DDBJ databases">
        <title>Helianthus annuus Genome sequencing and assembly Release 2.</title>
        <authorList>
            <person name="Gouzy J."/>
            <person name="Langlade N."/>
            <person name="Munos S."/>
        </authorList>
    </citation>
    <scope>NUCLEOTIDE SEQUENCE</scope>
    <source>
        <tissue evidence="6">Leaves</tissue>
    </source>
</reference>
<keyword evidence="6" id="KW-0808">Transferase</keyword>
<dbReference type="PANTHER" id="PTHR47989">
    <property type="entry name" value="OS01G0750732 PROTEIN"/>
    <property type="match status" value="1"/>
</dbReference>
<reference evidence="6 8" key="1">
    <citation type="journal article" date="2017" name="Nature">
        <title>The sunflower genome provides insights into oil metabolism, flowering and Asterid evolution.</title>
        <authorList>
            <person name="Badouin H."/>
            <person name="Gouzy J."/>
            <person name="Grassa C.J."/>
            <person name="Murat F."/>
            <person name="Staton S.E."/>
            <person name="Cottret L."/>
            <person name="Lelandais-Briere C."/>
            <person name="Owens G.L."/>
            <person name="Carrere S."/>
            <person name="Mayjonade B."/>
            <person name="Legrand L."/>
            <person name="Gill N."/>
            <person name="Kane N.C."/>
            <person name="Bowers J.E."/>
            <person name="Hubner S."/>
            <person name="Bellec A."/>
            <person name="Berard A."/>
            <person name="Berges H."/>
            <person name="Blanchet N."/>
            <person name="Boniface M.C."/>
            <person name="Brunel D."/>
            <person name="Catrice O."/>
            <person name="Chaidir N."/>
            <person name="Claudel C."/>
            <person name="Donnadieu C."/>
            <person name="Faraut T."/>
            <person name="Fievet G."/>
            <person name="Helmstetter N."/>
            <person name="King M."/>
            <person name="Knapp S.J."/>
            <person name="Lai Z."/>
            <person name="Le Paslier M.C."/>
            <person name="Lippi Y."/>
            <person name="Lorenzon L."/>
            <person name="Mandel J.R."/>
            <person name="Marage G."/>
            <person name="Marchand G."/>
            <person name="Marquand E."/>
            <person name="Bret-Mestries E."/>
            <person name="Morien E."/>
            <person name="Nambeesan S."/>
            <person name="Nguyen T."/>
            <person name="Pegot-Espagnet P."/>
            <person name="Pouilly N."/>
            <person name="Raftis F."/>
            <person name="Sallet E."/>
            <person name="Schiex T."/>
            <person name="Thomas J."/>
            <person name="Vandecasteele C."/>
            <person name="Vares D."/>
            <person name="Vear F."/>
            <person name="Vautrin S."/>
            <person name="Crespi M."/>
            <person name="Mangin B."/>
            <person name="Burke J.M."/>
            <person name="Salse J."/>
            <person name="Munos S."/>
            <person name="Vincourt P."/>
            <person name="Rieseberg L.H."/>
            <person name="Langlade N.B."/>
        </authorList>
    </citation>
    <scope>NUCLEOTIDE SEQUENCE [LARGE SCALE GENOMIC DNA]</scope>
    <source>
        <strain evidence="8">cv. SF193</strain>
        <tissue evidence="6">Leaves</tissue>
    </source>
</reference>
<accession>A0A251TRH0</accession>
<sequence length="615" mass="69046">MMKRQKSGRVVLIAVKASREISRNALIWALTHVVQPGDCAKLLVVIPTHTSSHKLWKSLQGDVRDQKEDITESCSQMMLQLHSIYDPDKIKMKIKVISGTPHGIVAAEAKKTETQWVVLDTNLKKEARACIEDLECNVAVIKKSGPKVLRLNLIGSPTKQVENSDSCLQTPTNCFKENELICDTTKVPNVTPVSSPEHSSFTTTDRNTSSLSSLDLDFSPFLVADHDWDTKKHTTLHESDPDSDSDRENTSSSPSTSFCSPWLDDVNPITDALRVKFSELDHRPEKSTKCAREMVPVTRYLQHKSPSLCSICQDKAPVFGAPPKWFGFNELEYATNGFSEANFLAEGGFGSVHRGVLKDGRMVAVKQHKLASFQGDNEFFSEVEVLSCAQHRNVVMLIGFCVEDGRRLLVYEYICNGSLDTHLYGQNHGLLEWSARQKIAIGAARGLRYLHEECRVGCIVHRDMRPNNILLTHDFEVLVGDFGLARWQPDGETCEETRIIGTFGYLAPEYAQSGEITEKADVYSFGVVLVELITGRKAVDINRPKGQQYLTEWARPLLEEAAIAELIDPRLGDNYSEREVRCMSHCARLCVARDPHSRPRMSQVLWMLENNDIIK</sequence>
<evidence type="ECO:0000256" key="2">
    <source>
        <dbReference type="ARBA" id="ARBA00022741"/>
    </source>
</evidence>
<evidence type="ECO:0000256" key="1">
    <source>
        <dbReference type="ARBA" id="ARBA00022527"/>
    </source>
</evidence>
<dbReference type="OrthoDB" id="1857192at2759"/>
<dbReference type="PROSITE" id="PS00109">
    <property type="entry name" value="PROTEIN_KINASE_TYR"/>
    <property type="match status" value="1"/>
</dbReference>
<dbReference type="CDD" id="cd14066">
    <property type="entry name" value="STKc_IRAK"/>
    <property type="match status" value="1"/>
</dbReference>